<dbReference type="GO" id="GO:0005737">
    <property type="term" value="C:cytoplasm"/>
    <property type="evidence" value="ECO:0007669"/>
    <property type="project" value="TreeGrafter"/>
</dbReference>
<dbReference type="Proteomes" id="UP000035681">
    <property type="component" value="Unplaced"/>
</dbReference>
<feature type="transmembrane region" description="Helical" evidence="4">
    <location>
        <begin position="611"/>
        <end position="631"/>
    </location>
</feature>
<evidence type="ECO:0000256" key="1">
    <source>
        <dbReference type="ARBA" id="ARBA00004123"/>
    </source>
</evidence>
<dbReference type="GO" id="GO:0005634">
    <property type="term" value="C:nucleus"/>
    <property type="evidence" value="ECO:0007669"/>
    <property type="project" value="UniProtKB-SubCell"/>
</dbReference>
<feature type="compositionally biased region" description="Basic residues" evidence="3">
    <location>
        <begin position="373"/>
        <end position="383"/>
    </location>
</feature>
<keyword evidence="4" id="KW-1133">Transmembrane helix</keyword>
<dbReference type="AlphaFoldDB" id="A0AAF5CZQ9"/>
<sequence>MTKELGSHLLKNIIFLLFVRPILADTCLNSGKLAGLIFGSIFGTLVLCLSIALIILFLSRKHKKDEKVLILERAHATIETDSNFTGDVSEVGKLEKGIETDRVSIKKHASLRDKQMITDLKMNDVEEKNSSGIASDEGTRSIDSLYQSMKDLSNMNKIESNKITKLGFSISPNDIGGIKILNVEKDSPASQSGNIFEGDRIKHLTISFENMLYEDAIKLLHYSSPYLIKLNLERSSPINDIENETSISESFTINISPKTITPEEKKQTITEISEIPSDDCKHEVVKAVDSIVQNNCVIISGNIEKEIIIDPPQLINHIERSESSSSATTVSSTEFNDAEKAVVIEFAKVHQTESKIIPSKMEIIEQKDETIKKSKIPQRKTSIKSRPPSPSRLPTPTKSPRRLTDTNIRISRTPSINEQTQNKTFLDISSPTNSTPEKPPSTKSSLTKSLSNNSSELSSTLNSIEVPLKETLNPTDTSMPTNSSLQNNISPPEIKLLKAKTIKRQDTPPRIPIIDRELPPLPISSTLLMNEKSNEEVVTSPGKMYLEIKEKLRNVYKDSIIQPDNDKQKLQSTDKDEINKKHCQELLERNKKIIEEQREELRSLGISKRYFYTYTSSFIYYYYCYVLYYVVINKIDLPVYNIKITSSYPLLRVDSKLPIEDQEVNECRTPTYNEEKNKLQEELINRTLLQIKKFNQILNELKKMGIIE</sequence>
<evidence type="ECO:0000256" key="5">
    <source>
        <dbReference type="SAM" id="SignalP"/>
    </source>
</evidence>
<dbReference type="SUPFAM" id="SSF50156">
    <property type="entry name" value="PDZ domain-like"/>
    <property type="match status" value="1"/>
</dbReference>
<keyword evidence="5" id="KW-0732">Signal</keyword>
<evidence type="ECO:0000256" key="4">
    <source>
        <dbReference type="SAM" id="Phobius"/>
    </source>
</evidence>
<feature type="compositionally biased region" description="Low complexity" evidence="3">
    <location>
        <begin position="429"/>
        <end position="463"/>
    </location>
</feature>
<dbReference type="Gene3D" id="2.30.42.10">
    <property type="match status" value="1"/>
</dbReference>
<feature type="compositionally biased region" description="Polar residues" evidence="3">
    <location>
        <begin position="472"/>
        <end position="490"/>
    </location>
</feature>
<organism evidence="7 8">
    <name type="scientific">Strongyloides stercoralis</name>
    <name type="common">Threadworm</name>
    <dbReference type="NCBI Taxonomy" id="6248"/>
    <lineage>
        <taxon>Eukaryota</taxon>
        <taxon>Metazoa</taxon>
        <taxon>Ecdysozoa</taxon>
        <taxon>Nematoda</taxon>
        <taxon>Chromadorea</taxon>
        <taxon>Rhabditida</taxon>
        <taxon>Tylenchina</taxon>
        <taxon>Panagrolaimomorpha</taxon>
        <taxon>Strongyloidoidea</taxon>
        <taxon>Strongyloididae</taxon>
        <taxon>Strongyloides</taxon>
    </lineage>
</organism>
<feature type="region of interest" description="Disordered" evidence="3">
    <location>
        <begin position="368"/>
        <end position="492"/>
    </location>
</feature>
<keyword evidence="2" id="KW-0539">Nucleus</keyword>
<evidence type="ECO:0000313" key="7">
    <source>
        <dbReference type="Proteomes" id="UP000035681"/>
    </source>
</evidence>
<dbReference type="PANTHER" id="PTHR23348">
    <property type="entry name" value="PERIAXIN/AHNAK"/>
    <property type="match status" value="1"/>
</dbReference>
<feature type="chain" id="PRO_5041981178" evidence="5">
    <location>
        <begin position="25"/>
        <end position="708"/>
    </location>
</feature>
<comment type="subcellular location">
    <subcellularLocation>
        <location evidence="1">Nucleus</location>
    </subcellularLocation>
</comment>
<evidence type="ECO:0000259" key="6">
    <source>
        <dbReference type="PROSITE" id="PS50106"/>
    </source>
</evidence>
<evidence type="ECO:0000256" key="2">
    <source>
        <dbReference type="ARBA" id="ARBA00023242"/>
    </source>
</evidence>
<keyword evidence="4" id="KW-0472">Membrane</keyword>
<proteinExistence type="predicted"/>
<accession>A0AAF5CZQ9</accession>
<dbReference type="CDD" id="cd00136">
    <property type="entry name" value="PDZ_canonical"/>
    <property type="match status" value="1"/>
</dbReference>
<feature type="domain" description="PDZ" evidence="6">
    <location>
        <begin position="152"/>
        <end position="220"/>
    </location>
</feature>
<feature type="transmembrane region" description="Helical" evidence="4">
    <location>
        <begin position="34"/>
        <end position="58"/>
    </location>
</feature>
<name>A0AAF5CZQ9_STRER</name>
<dbReference type="SMART" id="SM00228">
    <property type="entry name" value="PDZ"/>
    <property type="match status" value="1"/>
</dbReference>
<feature type="signal peptide" evidence="5">
    <location>
        <begin position="1"/>
        <end position="24"/>
    </location>
</feature>
<dbReference type="WBParaSite" id="TCONS_00004534.p1">
    <property type="protein sequence ID" value="TCONS_00004534.p1"/>
    <property type="gene ID" value="XLOC_002129"/>
</dbReference>
<keyword evidence="7" id="KW-1185">Reference proteome</keyword>
<dbReference type="PANTHER" id="PTHR23348:SF16">
    <property type="entry name" value="LEUCINE RICH REPEAT FAMILY PROTEIN"/>
    <property type="match status" value="1"/>
</dbReference>
<dbReference type="PROSITE" id="PS50106">
    <property type="entry name" value="PDZ"/>
    <property type="match status" value="1"/>
</dbReference>
<evidence type="ECO:0000256" key="3">
    <source>
        <dbReference type="SAM" id="MobiDB-lite"/>
    </source>
</evidence>
<evidence type="ECO:0000313" key="8">
    <source>
        <dbReference type="WBParaSite" id="TCONS_00004534.p1"/>
    </source>
</evidence>
<protein>
    <submittedName>
        <fullName evidence="8">PDZ domain-containing protein</fullName>
    </submittedName>
</protein>
<dbReference type="GO" id="GO:0043484">
    <property type="term" value="P:regulation of RNA splicing"/>
    <property type="evidence" value="ECO:0007669"/>
    <property type="project" value="TreeGrafter"/>
</dbReference>
<keyword evidence="4" id="KW-0812">Transmembrane</keyword>
<feature type="compositionally biased region" description="Polar residues" evidence="3">
    <location>
        <begin position="405"/>
        <end position="424"/>
    </location>
</feature>
<dbReference type="InterPro" id="IPR001478">
    <property type="entry name" value="PDZ"/>
</dbReference>
<dbReference type="InterPro" id="IPR052082">
    <property type="entry name" value="Myelin_sheath_structural"/>
</dbReference>
<dbReference type="InterPro" id="IPR036034">
    <property type="entry name" value="PDZ_sf"/>
</dbReference>
<reference evidence="8" key="1">
    <citation type="submission" date="2024-02" db="UniProtKB">
        <authorList>
            <consortium name="WormBaseParasite"/>
        </authorList>
    </citation>
    <scope>IDENTIFICATION</scope>
</reference>